<sequence length="236" mass="26904">MILFLFPYAGGSSLSFNTWLPHLSPYIRVITYDIPGRDRLYSTQPLDIDIPEMASSILPKISDAISQNEPFAFLGYSMGALLAFELARQISIFRPWHRLRYFFAFSCSAPNIKHTEDIYDFDDAAFDAAIHDYCGTPIEIIENTELMDMIRPALRRDIKASAKYDPGLGFALDCPVDAIGGRFDRWVSEIDLKSWSHVTKLFGEVKTYPDGHFFIEGREEEVSNYVLARLRQVGLL</sequence>
<dbReference type="Pfam" id="PF00975">
    <property type="entry name" value="Thioesterase"/>
    <property type="match status" value="1"/>
</dbReference>
<reference evidence="5" key="2">
    <citation type="submission" date="2016-10" db="EMBL/GenBank/DDBJ databases">
        <authorList>
            <person name="Wibberg D."/>
        </authorList>
    </citation>
    <scope>NUCLEOTIDE SEQUENCE [LARGE SCALE GENOMIC DNA]</scope>
</reference>
<dbReference type="Proteomes" id="UP000198939">
    <property type="component" value="Unassembled WGS sequence"/>
</dbReference>
<evidence type="ECO:0000256" key="1">
    <source>
        <dbReference type="ARBA" id="ARBA00007169"/>
    </source>
</evidence>
<dbReference type="SUPFAM" id="SSF53474">
    <property type="entry name" value="alpha/beta-Hydrolases"/>
    <property type="match status" value="1"/>
</dbReference>
<dbReference type="EMBL" id="FNXB01000064">
    <property type="protein sequence ID" value="SEI19995.1"/>
    <property type="molecule type" value="Genomic_DNA"/>
</dbReference>
<dbReference type="PANTHER" id="PTHR11487:SF0">
    <property type="entry name" value="S-ACYL FATTY ACID SYNTHASE THIOESTERASE, MEDIUM CHAIN"/>
    <property type="match status" value="1"/>
</dbReference>
<dbReference type="InterPro" id="IPR012223">
    <property type="entry name" value="TEII"/>
</dbReference>
<keyword evidence="6" id="KW-1185">Reference proteome</keyword>
<dbReference type="EC" id="1.1.-.-" evidence="3"/>
<reference evidence="3" key="1">
    <citation type="submission" date="2016-10" db="EMBL/GenBank/DDBJ databases">
        <authorList>
            <person name="de Groot N.N."/>
        </authorList>
    </citation>
    <scope>NUCLEOTIDE SEQUENCE [LARGE SCALE GENOMIC DNA]</scope>
    <source>
        <strain evidence="3">CCBAU85039</strain>
    </source>
</reference>
<dbReference type="OrthoDB" id="8480037at2"/>
<dbReference type="GO" id="GO:0016787">
    <property type="term" value="F:hydrolase activity"/>
    <property type="evidence" value="ECO:0007669"/>
    <property type="project" value="UniProtKB-KW"/>
</dbReference>
<evidence type="ECO:0000313" key="6">
    <source>
        <dbReference type="Proteomes" id="UP000198939"/>
    </source>
</evidence>
<dbReference type="Gene3D" id="3.40.50.1820">
    <property type="entry name" value="alpha/beta hydrolase"/>
    <property type="match status" value="1"/>
</dbReference>
<evidence type="ECO:0000313" key="4">
    <source>
        <dbReference type="EMBL" id="SEP20770.1"/>
    </source>
</evidence>
<dbReference type="RefSeq" id="WP_072381578.1">
    <property type="nucleotide sequence ID" value="NZ_FNXB01000064.1"/>
</dbReference>
<evidence type="ECO:0000313" key="3">
    <source>
        <dbReference type="EMBL" id="SEI19995.1"/>
    </source>
</evidence>
<organism evidence="3 5">
    <name type="scientific">Rhizobium tibeticum</name>
    <dbReference type="NCBI Taxonomy" id="501024"/>
    <lineage>
        <taxon>Bacteria</taxon>
        <taxon>Pseudomonadati</taxon>
        <taxon>Pseudomonadota</taxon>
        <taxon>Alphaproteobacteria</taxon>
        <taxon>Hyphomicrobiales</taxon>
        <taxon>Rhizobiaceae</taxon>
        <taxon>Rhizobium/Agrobacterium group</taxon>
        <taxon>Rhizobium</taxon>
    </lineage>
</organism>
<feature type="domain" description="Thioesterase" evidence="2">
    <location>
        <begin position="2"/>
        <end position="222"/>
    </location>
</feature>
<evidence type="ECO:0000259" key="2">
    <source>
        <dbReference type="Pfam" id="PF00975"/>
    </source>
</evidence>
<dbReference type="GO" id="GO:0016491">
    <property type="term" value="F:oxidoreductase activity"/>
    <property type="evidence" value="ECO:0007669"/>
    <property type="project" value="UniProtKB-KW"/>
</dbReference>
<keyword evidence="4" id="KW-0378">Hydrolase</keyword>
<dbReference type="GO" id="GO:0008610">
    <property type="term" value="P:lipid biosynthetic process"/>
    <property type="evidence" value="ECO:0007669"/>
    <property type="project" value="TreeGrafter"/>
</dbReference>
<dbReference type="STRING" id="501024.RTCCBAU85039_6290"/>
<name>A0A1H8VZJ6_9HYPH</name>
<dbReference type="InterPro" id="IPR001031">
    <property type="entry name" value="Thioesterase"/>
</dbReference>
<dbReference type="Proteomes" id="UP000183063">
    <property type="component" value="Unassembled WGS sequence"/>
</dbReference>
<proteinExistence type="inferred from homology"/>
<accession>A0A1H8VZJ6</accession>
<keyword evidence="3" id="KW-0560">Oxidoreductase</keyword>
<dbReference type="InterPro" id="IPR029058">
    <property type="entry name" value="AB_hydrolase_fold"/>
</dbReference>
<dbReference type="AlphaFoldDB" id="A0A1H8VZJ6"/>
<protein>
    <submittedName>
        <fullName evidence="3">Linear gramicidin dehydrogenase LgrE</fullName>
        <ecNumber evidence="3">1.1.-.-</ecNumber>
    </submittedName>
    <submittedName>
        <fullName evidence="4">Medium-chain acyl-[acyl-carrier-protein] hydrolase</fullName>
    </submittedName>
</protein>
<dbReference type="PANTHER" id="PTHR11487">
    <property type="entry name" value="THIOESTERASE"/>
    <property type="match status" value="1"/>
</dbReference>
<dbReference type="EMBL" id="FOCV01000050">
    <property type="protein sequence ID" value="SEP20770.1"/>
    <property type="molecule type" value="Genomic_DNA"/>
</dbReference>
<evidence type="ECO:0000313" key="5">
    <source>
        <dbReference type="Proteomes" id="UP000183063"/>
    </source>
</evidence>
<gene>
    <name evidence="3" type="primary">lgrE</name>
    <name evidence="3" type="ORF">RTCCBAU85039_6290</name>
    <name evidence="4" type="ORF">SAMN05216228_10502</name>
</gene>
<reference evidence="4 6" key="3">
    <citation type="submission" date="2016-10" db="EMBL/GenBank/DDBJ databases">
        <authorList>
            <person name="Varghese N."/>
            <person name="Submissions S."/>
        </authorList>
    </citation>
    <scope>NUCLEOTIDE SEQUENCE [LARGE SCALE GENOMIC DNA]</scope>
    <source>
        <strain evidence="4 6">CGMCC 1.7071</strain>
    </source>
</reference>
<comment type="similarity">
    <text evidence="1">Belongs to the thioesterase family.</text>
</comment>